<feature type="compositionally biased region" description="Basic and acidic residues" evidence="1">
    <location>
        <begin position="323"/>
        <end position="334"/>
    </location>
</feature>
<dbReference type="OrthoDB" id="1490466at2"/>
<gene>
    <name evidence="2" type="ORF">Vse01_02960</name>
</gene>
<keyword evidence="3" id="KW-1185">Reference proteome</keyword>
<dbReference type="RefSeq" id="WP_139233092.1">
    <property type="nucleotide sequence ID" value="NZ_BOPD01000002.1"/>
</dbReference>
<evidence type="ECO:0000313" key="2">
    <source>
        <dbReference type="EMBL" id="GIJ31148.1"/>
    </source>
</evidence>
<comment type="caution">
    <text evidence="2">The sequence shown here is derived from an EMBL/GenBank/DDBJ whole genome shotgun (WGS) entry which is preliminary data.</text>
</comment>
<proteinExistence type="predicted"/>
<dbReference type="AlphaFoldDB" id="A0A9W5UN55"/>
<protein>
    <submittedName>
        <fullName evidence="2">Uncharacterized protein</fullName>
    </submittedName>
</protein>
<evidence type="ECO:0000256" key="1">
    <source>
        <dbReference type="SAM" id="MobiDB-lite"/>
    </source>
</evidence>
<sequence length="345" mass="36742">MAETTSVVRRTNLPASSAAGAWQALVLDVGQPDRPALRVEAAGRGLLVLRRGDAILLLASVADDHFGVAYASTGQHRPPVPPMSAARAAAVGADSGGAWLARWAHHFATALTGTGAGPLHAGRWVISGDDGYPDAGATQRPTPVPLPHDRGWIDWFGGDRHRQILPLRPLAGPGSARVKAYRRQFREGVLPPVLLWWISGLDCHVVLDGHDRLVAALAEDGQPPLLRLSSVSQHQVDGDTDTAVRRYSTTTEAVRLQVAAGTPGAADALAAVHRRLARKLSRVGTGYGTSRAWPLRGGPANWHRLAEAQAPDWHAEISAADDGYGRRPPPDGRRPHLSPSRRSPA</sequence>
<feature type="region of interest" description="Disordered" evidence="1">
    <location>
        <begin position="316"/>
        <end position="345"/>
    </location>
</feature>
<dbReference type="Proteomes" id="UP000607311">
    <property type="component" value="Unassembled WGS sequence"/>
</dbReference>
<dbReference type="EMBL" id="BOPD01000002">
    <property type="protein sequence ID" value="GIJ31148.1"/>
    <property type="molecule type" value="Genomic_DNA"/>
</dbReference>
<evidence type="ECO:0000313" key="3">
    <source>
        <dbReference type="Proteomes" id="UP000607311"/>
    </source>
</evidence>
<accession>A0A9W5UN55</accession>
<name>A0A9W5UN55_9ACTN</name>
<organism evidence="2 3">
    <name type="scientific">Micromonospora sediminimaris</name>
    <dbReference type="NCBI Taxonomy" id="547162"/>
    <lineage>
        <taxon>Bacteria</taxon>
        <taxon>Bacillati</taxon>
        <taxon>Actinomycetota</taxon>
        <taxon>Actinomycetes</taxon>
        <taxon>Micromonosporales</taxon>
        <taxon>Micromonosporaceae</taxon>
        <taxon>Micromonospora</taxon>
    </lineage>
</organism>
<reference evidence="2" key="1">
    <citation type="submission" date="2021-01" db="EMBL/GenBank/DDBJ databases">
        <title>Whole genome shotgun sequence of Verrucosispora sediminis NBRC 107745.</title>
        <authorList>
            <person name="Komaki H."/>
            <person name="Tamura T."/>
        </authorList>
    </citation>
    <scope>NUCLEOTIDE SEQUENCE</scope>
    <source>
        <strain evidence="2">NBRC 107745</strain>
    </source>
</reference>